<dbReference type="InterPro" id="IPR029006">
    <property type="entry name" value="ADF-H/Gelsolin-like_dom_sf"/>
</dbReference>
<feature type="compositionally biased region" description="Polar residues" evidence="3">
    <location>
        <begin position="181"/>
        <end position="207"/>
    </location>
</feature>
<protein>
    <recommendedName>
        <fullName evidence="4">ADF-H domain-containing protein</fullName>
    </recommendedName>
</protein>
<sequence length="529" mass="58749">MEREKRIAAKTAQLASLQKTRKQLPTKLALSSVKGTKFSDSEPGSSSPPQRSKIRTASTGSSESHKASKSNKSSNGSHLPGNRLTRPVSSLPEPRKENSDVTPDPKVPMARIQRLSEPKTVSSPYVAPVKSRRAELVSKPKLSNEPKRKDKSAIISLDKSKAATLPELKIRTSKVPLDVGRNTSAPKEMTQKVNVKKSSLTSGSAELNRNDDQHTHQSDVDGKPVIDKTVVMLECEKPSFPIVHPSQENMGVQKERYDNHDNLEKIDVISEYAAIRAPASPMEGVDIEPIQSQLQEQARVYEVGLVTTSYAEKEPPNSSSMYSAEKPYLAPLARLSSLEDPCTDNSEYGKAPSTNLETAAIGLETAKAQVSGFENLKLEKIPEVLEKPQVKTNASSGMDVAELSKSTYMELQWKKVHRYVIFMIDEKKNEVVVEKTGSPAESYDDFAASLPENDCRYAVYDFDFVTSENCQKSKIFFIAWSPSVSRIRAKMLYATSKARFRRELEGIHYEIQATDPTEMDLEVIRDRAN</sequence>
<accession>A0A7J7GM31</accession>
<dbReference type="GO" id="GO:0030042">
    <property type="term" value="P:actin filament depolymerization"/>
    <property type="evidence" value="ECO:0007669"/>
    <property type="project" value="InterPro"/>
</dbReference>
<comment type="caution">
    <text evidence="5">The sequence shown here is derived from an EMBL/GenBank/DDBJ whole genome shotgun (WGS) entry which is preliminary data.</text>
</comment>
<proteinExistence type="inferred from homology"/>
<reference evidence="5 6" key="2">
    <citation type="submission" date="2020-07" db="EMBL/GenBank/DDBJ databases">
        <title>Genome assembly of wild tea tree DASZ reveals pedigree and selection history of tea varieties.</title>
        <authorList>
            <person name="Zhang W."/>
        </authorList>
    </citation>
    <scope>NUCLEOTIDE SEQUENCE [LARGE SCALE GENOMIC DNA]</scope>
    <source>
        <strain evidence="6">cv. G240</strain>
        <tissue evidence="5">Leaf</tissue>
    </source>
</reference>
<dbReference type="SUPFAM" id="SSF55753">
    <property type="entry name" value="Actin depolymerizing proteins"/>
    <property type="match status" value="1"/>
</dbReference>
<feature type="region of interest" description="Disordered" evidence="3">
    <location>
        <begin position="178"/>
        <end position="221"/>
    </location>
</feature>
<dbReference type="GO" id="GO:0003779">
    <property type="term" value="F:actin binding"/>
    <property type="evidence" value="ECO:0007669"/>
    <property type="project" value="UniProtKB-KW"/>
</dbReference>
<evidence type="ECO:0000256" key="3">
    <source>
        <dbReference type="SAM" id="MobiDB-lite"/>
    </source>
</evidence>
<dbReference type="AlphaFoldDB" id="A0A7J7GM31"/>
<organism evidence="5 6">
    <name type="scientific">Camellia sinensis</name>
    <name type="common">Tea plant</name>
    <name type="synonym">Thea sinensis</name>
    <dbReference type="NCBI Taxonomy" id="4442"/>
    <lineage>
        <taxon>Eukaryota</taxon>
        <taxon>Viridiplantae</taxon>
        <taxon>Streptophyta</taxon>
        <taxon>Embryophyta</taxon>
        <taxon>Tracheophyta</taxon>
        <taxon>Spermatophyta</taxon>
        <taxon>Magnoliopsida</taxon>
        <taxon>eudicotyledons</taxon>
        <taxon>Gunneridae</taxon>
        <taxon>Pentapetalae</taxon>
        <taxon>asterids</taxon>
        <taxon>Ericales</taxon>
        <taxon>Theaceae</taxon>
        <taxon>Camellia</taxon>
    </lineage>
</organism>
<dbReference type="GO" id="GO:0015629">
    <property type="term" value="C:actin cytoskeleton"/>
    <property type="evidence" value="ECO:0007669"/>
    <property type="project" value="InterPro"/>
</dbReference>
<feature type="domain" description="ADF-H" evidence="4">
    <location>
        <begin position="395"/>
        <end position="529"/>
    </location>
</feature>
<comment type="similarity">
    <text evidence="1">Belongs to the actin-binding proteins ADF family.</text>
</comment>
<evidence type="ECO:0000313" key="6">
    <source>
        <dbReference type="Proteomes" id="UP000593564"/>
    </source>
</evidence>
<dbReference type="PANTHER" id="PTHR11913">
    <property type="entry name" value="COFILIN-RELATED"/>
    <property type="match status" value="1"/>
</dbReference>
<feature type="region of interest" description="Disordered" evidence="3">
    <location>
        <begin position="1"/>
        <end position="153"/>
    </location>
</feature>
<gene>
    <name evidence="5" type="ORF">HYC85_019514</name>
</gene>
<name>A0A7J7GM31_CAMSI</name>
<evidence type="ECO:0000259" key="4">
    <source>
        <dbReference type="PROSITE" id="PS51263"/>
    </source>
</evidence>
<keyword evidence="6" id="KW-1185">Reference proteome</keyword>
<evidence type="ECO:0000313" key="5">
    <source>
        <dbReference type="EMBL" id="KAF5941872.1"/>
    </source>
</evidence>
<dbReference type="CDD" id="cd11286">
    <property type="entry name" value="ADF_cofilin_like"/>
    <property type="match status" value="1"/>
</dbReference>
<evidence type="ECO:0000256" key="1">
    <source>
        <dbReference type="ARBA" id="ARBA00006844"/>
    </source>
</evidence>
<feature type="compositionally biased region" description="Basic and acidic residues" evidence="3">
    <location>
        <begin position="132"/>
        <end position="152"/>
    </location>
</feature>
<reference evidence="6" key="1">
    <citation type="journal article" date="2020" name="Nat. Commun.">
        <title>Genome assembly of wild tea tree DASZ reveals pedigree and selection history of tea varieties.</title>
        <authorList>
            <person name="Zhang W."/>
            <person name="Zhang Y."/>
            <person name="Qiu H."/>
            <person name="Guo Y."/>
            <person name="Wan H."/>
            <person name="Zhang X."/>
            <person name="Scossa F."/>
            <person name="Alseekh S."/>
            <person name="Zhang Q."/>
            <person name="Wang P."/>
            <person name="Xu L."/>
            <person name="Schmidt M.H."/>
            <person name="Jia X."/>
            <person name="Li D."/>
            <person name="Zhu A."/>
            <person name="Guo F."/>
            <person name="Chen W."/>
            <person name="Ni D."/>
            <person name="Usadel B."/>
            <person name="Fernie A.R."/>
            <person name="Wen W."/>
        </authorList>
    </citation>
    <scope>NUCLEOTIDE SEQUENCE [LARGE SCALE GENOMIC DNA]</scope>
    <source>
        <strain evidence="6">cv. G240</strain>
    </source>
</reference>
<dbReference type="InterPro" id="IPR002108">
    <property type="entry name" value="ADF-H"/>
</dbReference>
<dbReference type="Gene3D" id="3.40.20.10">
    <property type="entry name" value="Severin"/>
    <property type="match status" value="1"/>
</dbReference>
<keyword evidence="2" id="KW-0009">Actin-binding</keyword>
<dbReference type="InterPro" id="IPR017904">
    <property type="entry name" value="ADF/Cofilin"/>
</dbReference>
<dbReference type="Pfam" id="PF00241">
    <property type="entry name" value="Cofilin_ADF"/>
    <property type="match status" value="1"/>
</dbReference>
<dbReference type="PROSITE" id="PS51263">
    <property type="entry name" value="ADF_H"/>
    <property type="match status" value="1"/>
</dbReference>
<evidence type="ECO:0000256" key="2">
    <source>
        <dbReference type="ARBA" id="ARBA00023203"/>
    </source>
</evidence>
<dbReference type="EMBL" id="JACBKZ010000009">
    <property type="protein sequence ID" value="KAF5941872.1"/>
    <property type="molecule type" value="Genomic_DNA"/>
</dbReference>
<dbReference type="SMART" id="SM00102">
    <property type="entry name" value="ADF"/>
    <property type="match status" value="1"/>
</dbReference>
<feature type="compositionally biased region" description="Basic and acidic residues" evidence="3">
    <location>
        <begin position="208"/>
        <end position="221"/>
    </location>
</feature>
<dbReference type="Proteomes" id="UP000593564">
    <property type="component" value="Unassembled WGS sequence"/>
</dbReference>